<protein>
    <submittedName>
        <fullName evidence="3">Uncharacterized protein LOC108562420</fullName>
    </submittedName>
</protein>
<dbReference type="Proteomes" id="UP000695000">
    <property type="component" value="Unplaced"/>
</dbReference>
<reference evidence="3" key="1">
    <citation type="submission" date="2025-08" db="UniProtKB">
        <authorList>
            <consortium name="RefSeq"/>
        </authorList>
    </citation>
    <scope>IDENTIFICATION</scope>
    <source>
        <tissue evidence="3">Whole Larva</tissue>
    </source>
</reference>
<name>A0ABM1MNT1_NICVS</name>
<feature type="region of interest" description="Disordered" evidence="1">
    <location>
        <begin position="53"/>
        <end position="92"/>
    </location>
</feature>
<dbReference type="RefSeq" id="XP_017776231.1">
    <property type="nucleotide sequence ID" value="XM_017920742.1"/>
</dbReference>
<evidence type="ECO:0000313" key="2">
    <source>
        <dbReference type="Proteomes" id="UP000695000"/>
    </source>
</evidence>
<keyword evidence="2" id="KW-1185">Reference proteome</keyword>
<dbReference type="GeneID" id="108562420"/>
<organism evidence="2 3">
    <name type="scientific">Nicrophorus vespilloides</name>
    <name type="common">Boreal carrion beetle</name>
    <dbReference type="NCBI Taxonomy" id="110193"/>
    <lineage>
        <taxon>Eukaryota</taxon>
        <taxon>Metazoa</taxon>
        <taxon>Ecdysozoa</taxon>
        <taxon>Arthropoda</taxon>
        <taxon>Hexapoda</taxon>
        <taxon>Insecta</taxon>
        <taxon>Pterygota</taxon>
        <taxon>Neoptera</taxon>
        <taxon>Endopterygota</taxon>
        <taxon>Coleoptera</taxon>
        <taxon>Polyphaga</taxon>
        <taxon>Staphyliniformia</taxon>
        <taxon>Silphidae</taxon>
        <taxon>Nicrophorinae</taxon>
        <taxon>Nicrophorus</taxon>
    </lineage>
</organism>
<feature type="compositionally biased region" description="Basic residues" evidence="1">
    <location>
        <begin position="60"/>
        <end position="69"/>
    </location>
</feature>
<sequence>MSDSGITDSKLSASKFGTAGDGGGGGGFGHCDMPCPGFAAASAAAGRDCDGNILSGGKNGSRRSRSKGGRHGDRSRSQSGSSDRSKKRTKKNDGLSIGLENTACIKKAIELDSGGKTIKCTYDPCKFDCYDFYYCDPMMNICQRQNFSCDCYSNIQDFISDDSRMCPTPERNCTMFCSDDCNRSSLFNNCNNCNYPGF</sequence>
<evidence type="ECO:0000256" key="1">
    <source>
        <dbReference type="SAM" id="MobiDB-lite"/>
    </source>
</evidence>
<proteinExistence type="predicted"/>
<gene>
    <name evidence="3" type="primary">LOC108562420</name>
</gene>
<accession>A0ABM1MNT1</accession>
<evidence type="ECO:0000313" key="3">
    <source>
        <dbReference type="RefSeq" id="XP_017776231.1"/>
    </source>
</evidence>